<keyword evidence="1" id="KW-0539">Nucleus</keyword>
<feature type="compositionally biased region" description="Basic and acidic residues" evidence="2">
    <location>
        <begin position="16"/>
        <end position="25"/>
    </location>
</feature>
<proteinExistence type="inferred from homology"/>
<dbReference type="Pfam" id="PF03101">
    <property type="entry name" value="FAR1"/>
    <property type="match status" value="1"/>
</dbReference>
<keyword evidence="1" id="KW-0862">Zinc</keyword>
<organism evidence="5 6">
    <name type="scientific">Lithospermum erythrorhizon</name>
    <name type="common">Purple gromwell</name>
    <name type="synonym">Lithospermum officinale var. erythrorhizon</name>
    <dbReference type="NCBI Taxonomy" id="34254"/>
    <lineage>
        <taxon>Eukaryota</taxon>
        <taxon>Viridiplantae</taxon>
        <taxon>Streptophyta</taxon>
        <taxon>Embryophyta</taxon>
        <taxon>Tracheophyta</taxon>
        <taxon>Spermatophyta</taxon>
        <taxon>Magnoliopsida</taxon>
        <taxon>eudicotyledons</taxon>
        <taxon>Gunneridae</taxon>
        <taxon>Pentapetalae</taxon>
        <taxon>asterids</taxon>
        <taxon>lamiids</taxon>
        <taxon>Boraginales</taxon>
        <taxon>Boraginaceae</taxon>
        <taxon>Boraginoideae</taxon>
        <taxon>Lithospermeae</taxon>
        <taxon>Lithospermum</taxon>
    </lineage>
</organism>
<comment type="caution">
    <text evidence="5">The sequence shown here is derived from an EMBL/GenBank/DDBJ whole genome shotgun (WGS) entry which is preliminary data.</text>
</comment>
<dbReference type="AlphaFoldDB" id="A0AAV3RX15"/>
<keyword evidence="6" id="KW-1185">Reference proteome</keyword>
<comment type="similarity">
    <text evidence="1">Belongs to the FHY3/FAR1 family.</text>
</comment>
<dbReference type="Proteomes" id="UP001454036">
    <property type="component" value="Unassembled WGS sequence"/>
</dbReference>
<dbReference type="GO" id="GO:0008270">
    <property type="term" value="F:zinc ion binding"/>
    <property type="evidence" value="ECO:0007669"/>
    <property type="project" value="UniProtKB-UniRule"/>
</dbReference>
<dbReference type="PANTHER" id="PTHR31669">
    <property type="entry name" value="PROTEIN FAR1-RELATED SEQUENCE 10-RELATED"/>
    <property type="match status" value="1"/>
</dbReference>
<keyword evidence="1" id="KW-0479">Metal-binding</keyword>
<evidence type="ECO:0000313" key="6">
    <source>
        <dbReference type="Proteomes" id="UP001454036"/>
    </source>
</evidence>
<gene>
    <name evidence="5" type="ORF">LIER_32951</name>
</gene>
<feature type="domain" description="MULE transposase" evidence="4">
    <location>
        <begin position="275"/>
        <end position="356"/>
    </location>
</feature>
<evidence type="ECO:0000256" key="1">
    <source>
        <dbReference type="RuleBase" id="RU367018"/>
    </source>
</evidence>
<comment type="subcellular location">
    <subcellularLocation>
        <location evidence="1">Nucleus</location>
    </subcellularLocation>
</comment>
<feature type="region of interest" description="Disordered" evidence="2">
    <location>
        <begin position="16"/>
        <end position="46"/>
    </location>
</feature>
<evidence type="ECO:0000259" key="3">
    <source>
        <dbReference type="Pfam" id="PF03101"/>
    </source>
</evidence>
<name>A0AAV3RX15_LITER</name>
<evidence type="ECO:0000256" key="2">
    <source>
        <dbReference type="SAM" id="MobiDB-lite"/>
    </source>
</evidence>
<feature type="domain" description="FAR1" evidence="3">
    <location>
        <begin position="65"/>
        <end position="138"/>
    </location>
</feature>
<keyword evidence="1" id="KW-0863">Zinc-finger</keyword>
<dbReference type="PANTHER" id="PTHR31669:SF160">
    <property type="entry name" value="PROTEIN FAR1-RELATED SEQUENCE"/>
    <property type="match status" value="1"/>
</dbReference>
<dbReference type="GO" id="GO:0006355">
    <property type="term" value="P:regulation of DNA-templated transcription"/>
    <property type="evidence" value="ECO:0007669"/>
    <property type="project" value="UniProtKB-UniRule"/>
</dbReference>
<evidence type="ECO:0000259" key="4">
    <source>
        <dbReference type="Pfam" id="PF10551"/>
    </source>
</evidence>
<evidence type="ECO:0000313" key="5">
    <source>
        <dbReference type="EMBL" id="GAA0185663.1"/>
    </source>
</evidence>
<dbReference type="InterPro" id="IPR004330">
    <property type="entry name" value="FAR1_DNA_bnd_dom"/>
</dbReference>
<feature type="compositionally biased region" description="Polar residues" evidence="2">
    <location>
        <begin position="35"/>
        <end position="46"/>
    </location>
</feature>
<dbReference type="Pfam" id="PF10551">
    <property type="entry name" value="MULE"/>
    <property type="match status" value="1"/>
</dbReference>
<protein>
    <recommendedName>
        <fullName evidence="1">Protein FAR1-RELATED SEQUENCE</fullName>
    </recommendedName>
</protein>
<sequence length="356" mass="40158">MIIEPVKLHGKERQTGDITHPELNKNGRHCIPENSGESGASSQQFDNCEKPYVGMEFESEEAARSFYDAYANRSGFCTQVCQYHRSKPNGPVTAMDFVCSSEASRRKNVESCSAILRLVRKNSEHFVVTKFVDNHSHPSESPKKVHCVRPQRHISGAAENVYEPLGYQNKAVVFPDRKDVLSDASLGIKNTCPVDMHHISGHTFLVPPVHFIQPFSRKRSLGNDAQNLLDYFQKMQVESPGFYYAIQLDAENRMTNVFWADARSRAAYSYFGDAVIFDTMYRPNQFQVPCAPFTGVNHHGQIVLFGCALILDESESSFTWLFRTWLSAMNNPPPVSITTDQDRVIKAAVNQVLPET</sequence>
<dbReference type="EMBL" id="BAABME010012938">
    <property type="protein sequence ID" value="GAA0185663.1"/>
    <property type="molecule type" value="Genomic_DNA"/>
</dbReference>
<dbReference type="InterPro" id="IPR018289">
    <property type="entry name" value="MULE_transposase_dom"/>
</dbReference>
<dbReference type="InterPro" id="IPR031052">
    <property type="entry name" value="FHY3/FAR1"/>
</dbReference>
<comment type="function">
    <text evidence="1">Putative transcription activator involved in regulating light control of development.</text>
</comment>
<dbReference type="GO" id="GO:0005634">
    <property type="term" value="C:nucleus"/>
    <property type="evidence" value="ECO:0007669"/>
    <property type="project" value="UniProtKB-SubCell"/>
</dbReference>
<accession>A0AAV3RX15</accession>
<reference evidence="5 6" key="1">
    <citation type="submission" date="2024-01" db="EMBL/GenBank/DDBJ databases">
        <title>The complete chloroplast genome sequence of Lithospermum erythrorhizon: insights into the phylogenetic relationship among Boraginaceae species and the maternal lineages of purple gromwells.</title>
        <authorList>
            <person name="Okada T."/>
            <person name="Watanabe K."/>
        </authorList>
    </citation>
    <scope>NUCLEOTIDE SEQUENCE [LARGE SCALE GENOMIC DNA]</scope>
</reference>